<dbReference type="RefSeq" id="WP_093205827.1">
    <property type="nucleotide sequence ID" value="NZ_FNGS01000007.1"/>
</dbReference>
<evidence type="ECO:0000313" key="4">
    <source>
        <dbReference type="EMBL" id="SDM57858.1"/>
    </source>
</evidence>
<feature type="transmembrane region" description="Helical" evidence="2">
    <location>
        <begin position="34"/>
        <end position="51"/>
    </location>
</feature>
<organism evidence="4 5">
    <name type="scientific">Siphonobacter aquaeclarae</name>
    <dbReference type="NCBI Taxonomy" id="563176"/>
    <lineage>
        <taxon>Bacteria</taxon>
        <taxon>Pseudomonadati</taxon>
        <taxon>Bacteroidota</taxon>
        <taxon>Cytophagia</taxon>
        <taxon>Cytophagales</taxon>
        <taxon>Cytophagaceae</taxon>
        <taxon>Siphonobacter</taxon>
    </lineage>
</organism>
<evidence type="ECO:0000256" key="1">
    <source>
        <dbReference type="SAM" id="MobiDB-lite"/>
    </source>
</evidence>
<evidence type="ECO:0000313" key="5">
    <source>
        <dbReference type="Proteomes" id="UP000198901"/>
    </source>
</evidence>
<feature type="compositionally biased region" description="Acidic residues" evidence="1">
    <location>
        <begin position="103"/>
        <end position="118"/>
    </location>
</feature>
<keyword evidence="2" id="KW-0812">Transmembrane</keyword>
<feature type="transmembrane region" description="Helical" evidence="2">
    <location>
        <begin position="57"/>
        <end position="75"/>
    </location>
</feature>
<feature type="region of interest" description="Disordered" evidence="1">
    <location>
        <begin position="103"/>
        <end position="126"/>
    </location>
</feature>
<dbReference type="InterPro" id="IPR043726">
    <property type="entry name" value="LiaI-LiaF-like_TM1"/>
</dbReference>
<sequence>MNTKNLFLGGFLVLLGFLFLGRNMGWFDFHFGEIFRYWPLLFVVLGINFIWGKSNRNVTVVTLILLAIAIPFFIATKVRDRIRDNAPGVFRYDGDNDDDDFDIHIGDDDDEDNSDEEADRGGGKQYLAEPMADSIRTASFRLEGGAAEFTMGTSDKQLAEADGNLDFGNLNLKTVSGNGGNQVTLSMKGHGKWKWHKESSHNDVAVRLNPRPIWDLDMKVGAGKVDFDLSPFQIRKIKLETGAAEMDLKLGDRSDNLEVDVDAGVASVEIKVPQSVGCRIETHGALTDKNFQGFTRIGDAYETPGYSSAKKKINIRFDGGIAEWKVERY</sequence>
<keyword evidence="5" id="KW-1185">Reference proteome</keyword>
<dbReference type="STRING" id="563176.SAMN04488090_3774"/>
<proteinExistence type="predicted"/>
<keyword evidence="2" id="KW-1133">Transmembrane helix</keyword>
<dbReference type="Proteomes" id="UP000198901">
    <property type="component" value="Unassembled WGS sequence"/>
</dbReference>
<dbReference type="AlphaFoldDB" id="A0A1G9UD71"/>
<accession>A0A1G9UD71</accession>
<gene>
    <name evidence="4" type="ORF">SAMN04488090_3774</name>
</gene>
<keyword evidence="2" id="KW-0472">Membrane</keyword>
<dbReference type="EMBL" id="FNGS01000007">
    <property type="protein sequence ID" value="SDM57858.1"/>
    <property type="molecule type" value="Genomic_DNA"/>
</dbReference>
<feature type="transmembrane region" description="Helical" evidence="2">
    <location>
        <begin position="6"/>
        <end position="22"/>
    </location>
</feature>
<evidence type="ECO:0000256" key="2">
    <source>
        <dbReference type="SAM" id="Phobius"/>
    </source>
</evidence>
<dbReference type="OrthoDB" id="941984at2"/>
<evidence type="ECO:0000259" key="3">
    <source>
        <dbReference type="Pfam" id="PF18917"/>
    </source>
</evidence>
<dbReference type="Pfam" id="PF18917">
    <property type="entry name" value="LiaI-LiaF-like_TM1"/>
    <property type="match status" value="1"/>
</dbReference>
<protein>
    <recommendedName>
        <fullName evidence="3">LiaI-LiaF-like transmembrane region domain-containing protein</fullName>
    </recommendedName>
</protein>
<feature type="domain" description="LiaI-LiaF-like transmembrane region" evidence="3">
    <location>
        <begin position="6"/>
        <end position="50"/>
    </location>
</feature>
<reference evidence="4 5" key="1">
    <citation type="submission" date="2016-10" db="EMBL/GenBank/DDBJ databases">
        <authorList>
            <person name="de Groot N.N."/>
        </authorList>
    </citation>
    <scope>NUCLEOTIDE SEQUENCE [LARGE SCALE GENOMIC DNA]</scope>
    <source>
        <strain evidence="4 5">DSM 21668</strain>
    </source>
</reference>
<name>A0A1G9UD71_9BACT</name>